<dbReference type="EMBL" id="JACRUN010000006">
    <property type="protein sequence ID" value="MBC5835488.1"/>
    <property type="molecule type" value="Genomic_DNA"/>
</dbReference>
<keyword evidence="1" id="KW-0472">Membrane</keyword>
<protein>
    <recommendedName>
        <fullName evidence="5">DUF3999 family protein</fullName>
    </recommendedName>
</protein>
<reference evidence="3 4" key="1">
    <citation type="submission" date="2020-08" db="EMBL/GenBank/DDBJ databases">
        <title>Description of novel Flavobacterium F-408 isolate.</title>
        <authorList>
            <person name="Saticioglu I.B."/>
            <person name="Duman M."/>
            <person name="Altun S."/>
        </authorList>
    </citation>
    <scope>NUCLEOTIDE SEQUENCE [LARGE SCALE GENOMIC DNA]</scope>
    <source>
        <strain evidence="3 4">F-408</strain>
    </source>
</reference>
<evidence type="ECO:0000256" key="1">
    <source>
        <dbReference type="SAM" id="Phobius"/>
    </source>
</evidence>
<feature type="signal peptide" evidence="2">
    <location>
        <begin position="1"/>
        <end position="23"/>
    </location>
</feature>
<dbReference type="RefSeq" id="WP_166125978.1">
    <property type="nucleotide sequence ID" value="NZ_JAANOQ010000002.1"/>
</dbReference>
<evidence type="ECO:0000313" key="4">
    <source>
        <dbReference type="Proteomes" id="UP000605990"/>
    </source>
</evidence>
<comment type="caution">
    <text evidence="3">The sequence shown here is derived from an EMBL/GenBank/DDBJ whole genome shotgun (WGS) entry which is preliminary data.</text>
</comment>
<dbReference type="Proteomes" id="UP000605990">
    <property type="component" value="Unassembled WGS sequence"/>
</dbReference>
<organism evidence="3 4">
    <name type="scientific">Flavobacterium bernardetii</name>
    <dbReference type="NCBI Taxonomy" id="2813823"/>
    <lineage>
        <taxon>Bacteria</taxon>
        <taxon>Pseudomonadati</taxon>
        <taxon>Bacteroidota</taxon>
        <taxon>Flavobacteriia</taxon>
        <taxon>Flavobacteriales</taxon>
        <taxon>Flavobacteriaceae</taxon>
        <taxon>Flavobacterium</taxon>
    </lineage>
</organism>
<gene>
    <name evidence="3" type="ORF">H8R27_11390</name>
</gene>
<name>A0ABR7J0K8_9FLAO</name>
<feature type="chain" id="PRO_5046148809" description="DUF3999 family protein" evidence="2">
    <location>
        <begin position="24"/>
        <end position="406"/>
    </location>
</feature>
<keyword evidence="4" id="KW-1185">Reference proteome</keyword>
<evidence type="ECO:0000313" key="3">
    <source>
        <dbReference type="EMBL" id="MBC5835488.1"/>
    </source>
</evidence>
<accession>A0ABR7J0K8</accession>
<keyword evidence="2" id="KW-0732">Signal</keyword>
<sequence length="406" mass="46911">MKIKILICSLFTFAFGFSQSHKATISTIQKDGFHKITISPEIRSASVDNLGYFRILDKSKKEVPYVLFNNVKWSSFTYNKIDKVKKESILDSITSYIIPIHEHSTKYCSELSLLISNSNIEKSYSISGSNNQKEWFGLVSNQILSDLNNEKGTSVERKIFFPLNNYKFLKIDLNDKKSLPINVLEIGYSVRNFKMTEITNLIDFKYKISEDKKNKKTIITLSSDNYQRIDGISFDVKTKLFSRNASVFVNATRTVKKRTENFKHEFFNFNLASNTSNVFPQNGFYEKELIVEIDNQDNQPLEISKINVFQNTISVIADLKVNEKYEIILDTTLSKPNYDLVNFTKNIPAELPKATISNLKKMDSESKEASEKSFWQKPIFLWSTILLTLLLLAYFVFSMLKDVEKK</sequence>
<feature type="transmembrane region" description="Helical" evidence="1">
    <location>
        <begin position="379"/>
        <end position="400"/>
    </location>
</feature>
<proteinExistence type="predicted"/>
<keyword evidence="1" id="KW-0812">Transmembrane</keyword>
<keyword evidence="1" id="KW-1133">Transmembrane helix</keyword>
<evidence type="ECO:0008006" key="5">
    <source>
        <dbReference type="Google" id="ProtNLM"/>
    </source>
</evidence>
<evidence type="ECO:0000256" key="2">
    <source>
        <dbReference type="SAM" id="SignalP"/>
    </source>
</evidence>